<feature type="disulfide bond" evidence="3">
    <location>
        <begin position="383"/>
        <end position="416"/>
    </location>
</feature>
<dbReference type="Pfam" id="PF00026">
    <property type="entry name" value="Asp"/>
    <property type="match status" value="1"/>
</dbReference>
<feature type="domain" description="Peptidase A1" evidence="4">
    <location>
        <begin position="119"/>
        <end position="461"/>
    </location>
</feature>
<keyword evidence="3" id="KW-1015">Disulfide bond</keyword>
<dbReference type="PRINTS" id="PR00792">
    <property type="entry name" value="PEPSIN"/>
</dbReference>
<feature type="non-terminal residue" evidence="5">
    <location>
        <position position="1"/>
    </location>
</feature>
<dbReference type="PANTHER" id="PTHR47966">
    <property type="entry name" value="BETA-SITE APP-CLEAVING ENZYME, ISOFORM A-RELATED"/>
    <property type="match status" value="1"/>
</dbReference>
<evidence type="ECO:0000259" key="4">
    <source>
        <dbReference type="PROSITE" id="PS51767"/>
    </source>
</evidence>
<dbReference type="Proteomes" id="UP001203297">
    <property type="component" value="Unassembled WGS sequence"/>
</dbReference>
<dbReference type="SUPFAM" id="SSF50630">
    <property type="entry name" value="Acid proteases"/>
    <property type="match status" value="1"/>
</dbReference>
<keyword evidence="6" id="KW-1185">Reference proteome</keyword>
<proteinExistence type="inferred from homology"/>
<dbReference type="PANTHER" id="PTHR47966:SF74">
    <property type="entry name" value="AGR407CP"/>
    <property type="match status" value="1"/>
</dbReference>
<feature type="active site" evidence="2">
    <location>
        <position position="347"/>
    </location>
</feature>
<dbReference type="GO" id="GO:0004190">
    <property type="term" value="F:aspartic-type endopeptidase activity"/>
    <property type="evidence" value="ECO:0007669"/>
    <property type="project" value="InterPro"/>
</dbReference>
<comment type="similarity">
    <text evidence="1">Belongs to the peptidase A1 family.</text>
</comment>
<dbReference type="CDD" id="cd05471">
    <property type="entry name" value="pepsin_like"/>
    <property type="match status" value="1"/>
</dbReference>
<organism evidence="5 6">
    <name type="scientific">Multifurca ochricompacta</name>
    <dbReference type="NCBI Taxonomy" id="376703"/>
    <lineage>
        <taxon>Eukaryota</taxon>
        <taxon>Fungi</taxon>
        <taxon>Dikarya</taxon>
        <taxon>Basidiomycota</taxon>
        <taxon>Agaricomycotina</taxon>
        <taxon>Agaricomycetes</taxon>
        <taxon>Russulales</taxon>
        <taxon>Russulaceae</taxon>
        <taxon>Multifurca</taxon>
    </lineage>
</organism>
<comment type="caution">
    <text evidence="5">The sequence shown here is derived from an EMBL/GenBank/DDBJ whole genome shotgun (WGS) entry which is preliminary data.</text>
</comment>
<reference evidence="5" key="1">
    <citation type="journal article" date="2022" name="New Phytol.">
        <title>Evolutionary transition to the ectomycorrhizal habit in the genomes of a hyperdiverse lineage of mushroom-forming fungi.</title>
        <authorList>
            <person name="Looney B."/>
            <person name="Miyauchi S."/>
            <person name="Morin E."/>
            <person name="Drula E."/>
            <person name="Courty P.E."/>
            <person name="Kohler A."/>
            <person name="Kuo A."/>
            <person name="LaButti K."/>
            <person name="Pangilinan J."/>
            <person name="Lipzen A."/>
            <person name="Riley R."/>
            <person name="Andreopoulos W."/>
            <person name="He G."/>
            <person name="Johnson J."/>
            <person name="Nolan M."/>
            <person name="Tritt A."/>
            <person name="Barry K.W."/>
            <person name="Grigoriev I.V."/>
            <person name="Nagy L.G."/>
            <person name="Hibbett D."/>
            <person name="Henrissat B."/>
            <person name="Matheny P.B."/>
            <person name="Labbe J."/>
            <person name="Martin F.M."/>
        </authorList>
    </citation>
    <scope>NUCLEOTIDE SEQUENCE</scope>
    <source>
        <strain evidence="5">BPL690</strain>
    </source>
</reference>
<dbReference type="InterPro" id="IPR034164">
    <property type="entry name" value="Pepsin-like_dom"/>
</dbReference>
<dbReference type="Gene3D" id="2.40.70.10">
    <property type="entry name" value="Acid Proteases"/>
    <property type="match status" value="2"/>
</dbReference>
<dbReference type="InterPro" id="IPR033121">
    <property type="entry name" value="PEPTIDASE_A1"/>
</dbReference>
<evidence type="ECO:0000256" key="2">
    <source>
        <dbReference type="PIRSR" id="PIRSR601461-1"/>
    </source>
</evidence>
<evidence type="ECO:0000313" key="6">
    <source>
        <dbReference type="Proteomes" id="UP001203297"/>
    </source>
</evidence>
<name>A0AAD4M933_9AGAM</name>
<dbReference type="PROSITE" id="PS51767">
    <property type="entry name" value="PEPTIDASE_A1"/>
    <property type="match status" value="1"/>
</dbReference>
<dbReference type="EMBL" id="WTXG01000008">
    <property type="protein sequence ID" value="KAI0303828.1"/>
    <property type="molecule type" value="Genomic_DNA"/>
</dbReference>
<feature type="disulfide bond" evidence="3">
    <location>
        <begin position="148"/>
        <end position="153"/>
    </location>
</feature>
<accession>A0AAD4M933</accession>
<evidence type="ECO:0000256" key="3">
    <source>
        <dbReference type="PIRSR" id="PIRSR601461-2"/>
    </source>
</evidence>
<dbReference type="InterPro" id="IPR021109">
    <property type="entry name" value="Peptidase_aspartic_dom_sf"/>
</dbReference>
<dbReference type="InterPro" id="IPR001461">
    <property type="entry name" value="Aspartic_peptidase_A1"/>
</dbReference>
<sequence length="537" mass="58183">LCLGLRLSLLLLGYLTALLFPPYPHHFYYLLFPTLRPFVINIAYGTLLLVVARYSHSFHVPSFRHPPFFSCCAGSGLCWTRRQTAQNVTTSNSTTSNSNVTLTTATIVPLTLASDKQTYYSVISAGNVSFRVAFDTASSDLWVVSSGCDTAQCKSLPRYPLTYDSPSFVSVNSNATTFNVSFADTTSASGFIAEETITLGGLTLPQQAFGLMNSTNVSFVDQVSGIFGLGFPRLSGIHSLATNATPFFARLAQHGQLDYPLFGVSLERNASFGSLSIGAVDSTIVTNASLIEWNEIAPFEPFGSESNASSYLQWAVPISNITVGTQTFTLEPTYPQANANHSVALFDIGTSGIFGPYQDVERLFSVFDGSRLVDTTGQWAIPCDTNLTMTFTFRQNYTLLPSNYIIGPTAGEPALCLTWPKASPPSSDGIDWQIGSAFLQTVYTVFSYGIVNKEPPLIGLYSRQPTPVVPLPPASLSALFSSLSLTVPTTLPNFVLPTPTLTTPSYLFNASVPTSISLLATLRHLHIRQSLRMLRTA</sequence>
<dbReference type="AlphaFoldDB" id="A0AAD4M933"/>
<evidence type="ECO:0000313" key="5">
    <source>
        <dbReference type="EMBL" id="KAI0303828.1"/>
    </source>
</evidence>
<gene>
    <name evidence="5" type="ORF">B0F90DRAFT_1894087</name>
</gene>
<protein>
    <submittedName>
        <fullName evidence="5">Aspartic peptidase domain-containing protein</fullName>
    </submittedName>
</protein>
<feature type="active site" evidence="2">
    <location>
        <position position="135"/>
    </location>
</feature>
<dbReference type="GO" id="GO:0006508">
    <property type="term" value="P:proteolysis"/>
    <property type="evidence" value="ECO:0007669"/>
    <property type="project" value="InterPro"/>
</dbReference>
<evidence type="ECO:0000256" key="1">
    <source>
        <dbReference type="ARBA" id="ARBA00007447"/>
    </source>
</evidence>